<feature type="domain" description="Bacterial sugar transferase" evidence="8">
    <location>
        <begin position="255"/>
        <end position="435"/>
    </location>
</feature>
<evidence type="ECO:0000313" key="9">
    <source>
        <dbReference type="EMBL" id="QTL99665.1"/>
    </source>
</evidence>
<gene>
    <name evidence="9" type="ORF">GM661_17750</name>
</gene>
<keyword evidence="6 7" id="KW-0472">Membrane</keyword>
<name>A0A8A7KHW0_9FIRM</name>
<evidence type="ECO:0000259" key="8">
    <source>
        <dbReference type="Pfam" id="PF02397"/>
    </source>
</evidence>
<evidence type="ECO:0000256" key="1">
    <source>
        <dbReference type="ARBA" id="ARBA00004141"/>
    </source>
</evidence>
<dbReference type="KEGG" id="ifn:GM661_17750"/>
<evidence type="ECO:0000256" key="2">
    <source>
        <dbReference type="ARBA" id="ARBA00006464"/>
    </source>
</evidence>
<dbReference type="Proteomes" id="UP000665020">
    <property type="component" value="Chromosome"/>
</dbReference>
<dbReference type="GO" id="GO:0016020">
    <property type="term" value="C:membrane"/>
    <property type="evidence" value="ECO:0007669"/>
    <property type="project" value="UniProtKB-SubCell"/>
</dbReference>
<comment type="similarity">
    <text evidence="2">Belongs to the bacterial sugar transferase family.</text>
</comment>
<organism evidence="9 10">
    <name type="scientific">Iocasia fonsfrigidae</name>
    <dbReference type="NCBI Taxonomy" id="2682810"/>
    <lineage>
        <taxon>Bacteria</taxon>
        <taxon>Bacillati</taxon>
        <taxon>Bacillota</taxon>
        <taxon>Clostridia</taxon>
        <taxon>Halanaerobiales</taxon>
        <taxon>Halanaerobiaceae</taxon>
        <taxon>Iocasia</taxon>
    </lineage>
</organism>
<dbReference type="PANTHER" id="PTHR30576:SF0">
    <property type="entry name" value="UNDECAPRENYL-PHOSPHATE N-ACETYLGALACTOSAMINYL 1-PHOSPHATE TRANSFERASE-RELATED"/>
    <property type="match status" value="1"/>
</dbReference>
<dbReference type="PANTHER" id="PTHR30576">
    <property type="entry name" value="COLANIC BIOSYNTHESIS UDP-GLUCOSE LIPID CARRIER TRANSFERASE"/>
    <property type="match status" value="1"/>
</dbReference>
<dbReference type="RefSeq" id="WP_230867992.1">
    <property type="nucleotide sequence ID" value="NZ_CP046640.1"/>
</dbReference>
<proteinExistence type="inferred from homology"/>
<dbReference type="InterPro" id="IPR003362">
    <property type="entry name" value="Bact_transf"/>
</dbReference>
<evidence type="ECO:0000313" key="10">
    <source>
        <dbReference type="Proteomes" id="UP000665020"/>
    </source>
</evidence>
<keyword evidence="10" id="KW-1185">Reference proteome</keyword>
<feature type="transmembrane region" description="Helical" evidence="7">
    <location>
        <begin position="107"/>
        <end position="132"/>
    </location>
</feature>
<sequence>MRFSFIKKDGFFLKVLVGIIDVFLINFSFYLAFHLRFNFQPSMTNIRPFYAIIPYISIVTLIVYIFFDMLSMSYKSIMDNLFKVFSCLLLVDIITAGILYFNRGFSFPRSIFIIGFVVQFVLLAVFKSYLLLKIKKNYRKKRILIIGSKEDTENIAKRLLLSKDNLDDLRYICNNIDHNIYKLIDEVDKIYVGPSVSSEVKSELISYCIGKNKLVYLVPELFEIAMINARTVQLDDLPVFEIDNLHLSFEKMIIKRIFDAVLSFIGIVLTLPIMAVTALIIKLYDRGPVLYIQERVTQGNRKFKLYKFRTMIVNAEKKTGPVLAYDRDPRITPLGRFLRASRLDELPQLFNVLKGDMSIVGPRPERQHFINEFTKDIPHFKYRIMVKAGVTGLAQVLGKYTTSPEDKARFDLLYIRNYSLWLDLKIMLRTLKVVFLKDKSSGVKEEKSLEEVLISLNIQAHEEISATRIDQFR</sequence>
<keyword evidence="5 7" id="KW-1133">Transmembrane helix</keyword>
<dbReference type="Pfam" id="PF02397">
    <property type="entry name" value="Bac_transf"/>
    <property type="match status" value="1"/>
</dbReference>
<feature type="transmembrane region" description="Helical" evidence="7">
    <location>
        <begin position="257"/>
        <end position="281"/>
    </location>
</feature>
<evidence type="ECO:0000256" key="3">
    <source>
        <dbReference type="ARBA" id="ARBA00022679"/>
    </source>
</evidence>
<protein>
    <submittedName>
        <fullName evidence="9">Exopolysaccharide biosynthesis polyprenyl glycosylphosphotransferase</fullName>
    </submittedName>
</protein>
<dbReference type="InterPro" id="IPR017475">
    <property type="entry name" value="EPS_sugar_tfrase"/>
</dbReference>
<dbReference type="EMBL" id="CP046640">
    <property type="protein sequence ID" value="QTL99665.1"/>
    <property type="molecule type" value="Genomic_DNA"/>
</dbReference>
<dbReference type="AlphaFoldDB" id="A0A8A7KHW0"/>
<evidence type="ECO:0000256" key="7">
    <source>
        <dbReference type="SAM" id="Phobius"/>
    </source>
</evidence>
<evidence type="ECO:0000256" key="4">
    <source>
        <dbReference type="ARBA" id="ARBA00022692"/>
    </source>
</evidence>
<feature type="transmembrane region" description="Helical" evidence="7">
    <location>
        <begin position="82"/>
        <end position="101"/>
    </location>
</feature>
<evidence type="ECO:0000256" key="5">
    <source>
        <dbReference type="ARBA" id="ARBA00022989"/>
    </source>
</evidence>
<dbReference type="Pfam" id="PF13727">
    <property type="entry name" value="CoA_binding_3"/>
    <property type="match status" value="1"/>
</dbReference>
<feature type="transmembrane region" description="Helical" evidence="7">
    <location>
        <begin position="12"/>
        <end position="32"/>
    </location>
</feature>
<comment type="subcellular location">
    <subcellularLocation>
        <location evidence="1">Membrane</location>
        <topology evidence="1">Multi-pass membrane protein</topology>
    </subcellularLocation>
</comment>
<dbReference type="GO" id="GO:0016780">
    <property type="term" value="F:phosphotransferase activity, for other substituted phosphate groups"/>
    <property type="evidence" value="ECO:0007669"/>
    <property type="project" value="TreeGrafter"/>
</dbReference>
<keyword evidence="3" id="KW-0808">Transferase</keyword>
<dbReference type="NCBIfam" id="TIGR03025">
    <property type="entry name" value="EPS_sugtrans"/>
    <property type="match status" value="1"/>
</dbReference>
<feature type="transmembrane region" description="Helical" evidence="7">
    <location>
        <begin position="52"/>
        <end position="70"/>
    </location>
</feature>
<accession>A0A8A7KHW0</accession>
<keyword evidence="4 7" id="KW-0812">Transmembrane</keyword>
<reference evidence="9" key="1">
    <citation type="submission" date="2019-12" db="EMBL/GenBank/DDBJ databases">
        <authorList>
            <person name="zhang j."/>
            <person name="sun C.M."/>
        </authorList>
    </citation>
    <scope>NUCLEOTIDE SEQUENCE</scope>
    <source>
        <strain evidence="9">NS-1</strain>
    </source>
</reference>
<evidence type="ECO:0000256" key="6">
    <source>
        <dbReference type="ARBA" id="ARBA00023136"/>
    </source>
</evidence>